<dbReference type="SUPFAM" id="SSF48498">
    <property type="entry name" value="Tetracyclin repressor-like, C-terminal domain"/>
    <property type="match status" value="1"/>
</dbReference>
<evidence type="ECO:0000256" key="3">
    <source>
        <dbReference type="ARBA" id="ARBA00023163"/>
    </source>
</evidence>
<dbReference type="SUPFAM" id="SSF46689">
    <property type="entry name" value="Homeodomain-like"/>
    <property type="match status" value="1"/>
</dbReference>
<dbReference type="Proteomes" id="UP001499854">
    <property type="component" value="Unassembled WGS sequence"/>
</dbReference>
<accession>A0ABP5DKL2</accession>
<dbReference type="Gene3D" id="1.10.357.10">
    <property type="entry name" value="Tetracycline Repressor, domain 2"/>
    <property type="match status" value="1"/>
</dbReference>
<keyword evidence="2 4" id="KW-0238">DNA-binding</keyword>
<dbReference type="InterPro" id="IPR050109">
    <property type="entry name" value="HTH-type_TetR-like_transc_reg"/>
</dbReference>
<keyword evidence="8" id="KW-1185">Reference proteome</keyword>
<dbReference type="InterPro" id="IPR036271">
    <property type="entry name" value="Tet_transcr_reg_TetR-rel_C_sf"/>
</dbReference>
<feature type="DNA-binding region" description="H-T-H motif" evidence="4">
    <location>
        <begin position="42"/>
        <end position="61"/>
    </location>
</feature>
<evidence type="ECO:0000259" key="6">
    <source>
        <dbReference type="PROSITE" id="PS50977"/>
    </source>
</evidence>
<dbReference type="Gene3D" id="1.10.10.60">
    <property type="entry name" value="Homeodomain-like"/>
    <property type="match status" value="1"/>
</dbReference>
<sequence length="229" mass="24464">MDPETLWSDRRHQRGRPPAHTREAVVAEAVGVADTEGLSAVTMRRVATALGSGTMSLYTYVSERDALLELMVDAVTGEQDLPPATGDWRADLAAFARGQRALMRRHPWLPVALTGRRTLGPNTLKALDHALALLAPTGLPPQSRLEAFALVSGFVASHVGYEVAQEQALGRAEDAKEFAESNARYMTRAVASGAYPHLAEAMAASGAGPAPEPDATFERLLARVINGLT</sequence>
<comment type="caution">
    <text evidence="7">The sequence shown here is derived from an EMBL/GenBank/DDBJ whole genome shotgun (WGS) entry which is preliminary data.</text>
</comment>
<feature type="region of interest" description="Disordered" evidence="5">
    <location>
        <begin position="1"/>
        <end position="21"/>
    </location>
</feature>
<dbReference type="PANTHER" id="PTHR30055:SF151">
    <property type="entry name" value="TRANSCRIPTIONAL REGULATORY PROTEIN"/>
    <property type="match status" value="1"/>
</dbReference>
<dbReference type="RefSeq" id="WP_344659447.1">
    <property type="nucleotide sequence ID" value="NZ_BAAAQM010000029.1"/>
</dbReference>
<dbReference type="InterPro" id="IPR001647">
    <property type="entry name" value="HTH_TetR"/>
</dbReference>
<gene>
    <name evidence="7" type="ORF">GCM10009838_49070</name>
</gene>
<proteinExistence type="predicted"/>
<evidence type="ECO:0000256" key="4">
    <source>
        <dbReference type="PROSITE-ProRule" id="PRU00335"/>
    </source>
</evidence>
<keyword evidence="1" id="KW-0805">Transcription regulation</keyword>
<evidence type="ECO:0000256" key="2">
    <source>
        <dbReference type="ARBA" id="ARBA00023125"/>
    </source>
</evidence>
<dbReference type="EMBL" id="BAAAQM010000029">
    <property type="protein sequence ID" value="GAA1981896.1"/>
    <property type="molecule type" value="Genomic_DNA"/>
</dbReference>
<protein>
    <submittedName>
        <fullName evidence="7">TetR/AcrR family transcriptional regulator C-terminal domain-containing protein</fullName>
    </submittedName>
</protein>
<feature type="domain" description="HTH tetR-type" evidence="6">
    <location>
        <begin position="19"/>
        <end position="79"/>
    </location>
</feature>
<evidence type="ECO:0000256" key="5">
    <source>
        <dbReference type="SAM" id="MobiDB-lite"/>
    </source>
</evidence>
<evidence type="ECO:0000313" key="8">
    <source>
        <dbReference type="Proteomes" id="UP001499854"/>
    </source>
</evidence>
<dbReference type="InterPro" id="IPR004111">
    <property type="entry name" value="Repressor_TetR_C"/>
</dbReference>
<name>A0ABP5DKL2_9ACTN</name>
<keyword evidence="3" id="KW-0804">Transcription</keyword>
<dbReference type="PROSITE" id="PS50977">
    <property type="entry name" value="HTH_TETR_2"/>
    <property type="match status" value="1"/>
</dbReference>
<evidence type="ECO:0000256" key="1">
    <source>
        <dbReference type="ARBA" id="ARBA00023015"/>
    </source>
</evidence>
<dbReference type="Pfam" id="PF02909">
    <property type="entry name" value="TetR_C_1"/>
    <property type="match status" value="1"/>
</dbReference>
<dbReference type="PANTHER" id="PTHR30055">
    <property type="entry name" value="HTH-TYPE TRANSCRIPTIONAL REGULATOR RUTR"/>
    <property type="match status" value="1"/>
</dbReference>
<reference evidence="8" key="1">
    <citation type="journal article" date="2019" name="Int. J. Syst. Evol. Microbiol.">
        <title>The Global Catalogue of Microorganisms (GCM) 10K type strain sequencing project: providing services to taxonomists for standard genome sequencing and annotation.</title>
        <authorList>
            <consortium name="The Broad Institute Genomics Platform"/>
            <consortium name="The Broad Institute Genome Sequencing Center for Infectious Disease"/>
            <person name="Wu L."/>
            <person name="Ma J."/>
        </authorList>
    </citation>
    <scope>NUCLEOTIDE SEQUENCE [LARGE SCALE GENOMIC DNA]</scope>
    <source>
        <strain evidence="8">JCM 16013</strain>
    </source>
</reference>
<evidence type="ECO:0000313" key="7">
    <source>
        <dbReference type="EMBL" id="GAA1981896.1"/>
    </source>
</evidence>
<organism evidence="7 8">
    <name type="scientific">Catenulispora subtropica</name>
    <dbReference type="NCBI Taxonomy" id="450798"/>
    <lineage>
        <taxon>Bacteria</taxon>
        <taxon>Bacillati</taxon>
        <taxon>Actinomycetota</taxon>
        <taxon>Actinomycetes</taxon>
        <taxon>Catenulisporales</taxon>
        <taxon>Catenulisporaceae</taxon>
        <taxon>Catenulispora</taxon>
    </lineage>
</organism>
<dbReference type="InterPro" id="IPR009057">
    <property type="entry name" value="Homeodomain-like_sf"/>
</dbReference>